<accession>A0A212EQ64</accession>
<gene>
    <name evidence="1" type="ORF">KGM_212314</name>
</gene>
<dbReference type="PANTHER" id="PTHR34105:SF1">
    <property type="entry name" value="PROLINE-, GLUTAMIC ACID- AND LEUCINE-RICH PROTEIN 1"/>
    <property type="match status" value="1"/>
</dbReference>
<dbReference type="EMBL" id="AGBW02013309">
    <property type="protein sequence ID" value="OWR43619.1"/>
    <property type="molecule type" value="Genomic_DNA"/>
</dbReference>
<dbReference type="KEGG" id="dpl:KGM_212314"/>
<dbReference type="PANTHER" id="PTHR34105">
    <property type="entry name" value="PROLINE-, GLUTAMIC ACID- AND LEUCINE-RICH PROTEIN 1"/>
    <property type="match status" value="1"/>
</dbReference>
<reference evidence="1 2" key="1">
    <citation type="journal article" date="2011" name="Cell">
        <title>The monarch butterfly genome yields insights into long-distance migration.</title>
        <authorList>
            <person name="Zhan S."/>
            <person name="Merlin C."/>
            <person name="Boore J.L."/>
            <person name="Reppert S.M."/>
        </authorList>
    </citation>
    <scope>NUCLEOTIDE SEQUENCE [LARGE SCALE GENOMIC DNA]</scope>
    <source>
        <strain evidence="1">F-2</strain>
    </source>
</reference>
<name>A0A212EQ64_DANPL</name>
<proteinExistence type="predicted"/>
<dbReference type="GO" id="GO:0006364">
    <property type="term" value="P:rRNA processing"/>
    <property type="evidence" value="ECO:0007669"/>
    <property type="project" value="TreeGrafter"/>
</dbReference>
<dbReference type="SUPFAM" id="SSF48371">
    <property type="entry name" value="ARM repeat"/>
    <property type="match status" value="1"/>
</dbReference>
<dbReference type="Proteomes" id="UP000007151">
    <property type="component" value="Unassembled WGS sequence"/>
</dbReference>
<protein>
    <submittedName>
        <fullName evidence="1">Uncharacterized protein</fullName>
    </submittedName>
</protein>
<evidence type="ECO:0000313" key="2">
    <source>
        <dbReference type="Proteomes" id="UP000007151"/>
    </source>
</evidence>
<dbReference type="OrthoDB" id="20900at2759"/>
<evidence type="ECO:0000313" key="1">
    <source>
        <dbReference type="EMBL" id="OWR43619.1"/>
    </source>
</evidence>
<sequence>MEQIFKRVRHVDPNNSDAVKEVLSNFFQNLPKRNDINNKKFLDELLIIINRYPKYCMSYRNIIESFISNYLSSNNYYNVIKAAKCAHALQQVRPIQDKTATPKSCWRQQMNSLCNAAHSLIEVIFADAVDIYRSNAKPTESHSNSPLSTILANIVKKSQDKDRSQLMMTRLKNVFTFIQAMLVEIYPVPKPIQPRSILDVIVRSLSVSSQHVSLDVASVKVQALKTLDAMILCLGSNLIPYSPLVFRLATQTLRWTSDNMSRTTGKVRCTAYSTLSKWLLTLHIYKMPEKNTWEDDLTAHVVRDVTPAKRVVALTMGPQPTKNLSKKAKRKLANSQLLQSSIAAHMPGEKNKIDIPEEVNNEVTVSALQFAEVFFTVCGRFLKPATHKLFQERVIRHHSAGETLLYLRVLEASRKTTPATVAPPTQYCLHIYSTLVNSSDAEISKFCSQALLDIRLHLYCSPPSINLAIEIPQDEEETANKRKKVSSKNRAMLEYLLGPDKVPRDKEDDIITIPDEPSNKKQRVDELDRISLSSDSTSTVKIPYGTDISSDSDGDNVMEVDVVVEMNHTTGRERVLEAADVPKISINDEKQSSDQISLNDITNDESNQADAITSEDVSDVIHEAPTQLNTSSGAPQVVYDHPDTGTGDVTVLERIDDENIPNTNDTDEDAITCGQIVRSSQEIVNGNNEPEVNGVDKINEDSDVYNITTKDINKGEDNLAAKIDGTSVEDMMADFVDEVNEAVAV</sequence>
<dbReference type="InterPro" id="IPR016024">
    <property type="entry name" value="ARM-type_fold"/>
</dbReference>
<organism evidence="1 2">
    <name type="scientific">Danaus plexippus plexippus</name>
    <dbReference type="NCBI Taxonomy" id="278856"/>
    <lineage>
        <taxon>Eukaryota</taxon>
        <taxon>Metazoa</taxon>
        <taxon>Ecdysozoa</taxon>
        <taxon>Arthropoda</taxon>
        <taxon>Hexapoda</taxon>
        <taxon>Insecta</taxon>
        <taxon>Pterygota</taxon>
        <taxon>Neoptera</taxon>
        <taxon>Endopterygota</taxon>
        <taxon>Lepidoptera</taxon>
        <taxon>Glossata</taxon>
        <taxon>Ditrysia</taxon>
        <taxon>Papilionoidea</taxon>
        <taxon>Nymphalidae</taxon>
        <taxon>Danainae</taxon>
        <taxon>Danaini</taxon>
        <taxon>Danaina</taxon>
        <taxon>Danaus</taxon>
        <taxon>Danaus</taxon>
    </lineage>
</organism>
<dbReference type="eggNOG" id="ENOG502QQE7">
    <property type="taxonomic scope" value="Eukaryota"/>
</dbReference>
<dbReference type="GO" id="GO:0005634">
    <property type="term" value="C:nucleus"/>
    <property type="evidence" value="ECO:0007669"/>
    <property type="project" value="TreeGrafter"/>
</dbReference>
<keyword evidence="2" id="KW-1185">Reference proteome</keyword>
<dbReference type="AlphaFoldDB" id="A0A212EQ64"/>
<comment type="caution">
    <text evidence="1">The sequence shown here is derived from an EMBL/GenBank/DDBJ whole genome shotgun (WGS) entry which is preliminary data.</text>
</comment>